<name>A0A0E9R201_ANGAN</name>
<sequence>MLIHTQRDPCVIYLRIVRAWHIVSRLNIQGRMKLGCRQLD</sequence>
<dbReference type="EMBL" id="GBXM01085820">
    <property type="protein sequence ID" value="JAH22757.1"/>
    <property type="molecule type" value="Transcribed_RNA"/>
</dbReference>
<reference evidence="1" key="1">
    <citation type="submission" date="2014-11" db="EMBL/GenBank/DDBJ databases">
        <authorList>
            <person name="Amaro Gonzalez C."/>
        </authorList>
    </citation>
    <scope>NUCLEOTIDE SEQUENCE</scope>
</reference>
<protein>
    <submittedName>
        <fullName evidence="1">Uncharacterized protein</fullName>
    </submittedName>
</protein>
<evidence type="ECO:0000313" key="1">
    <source>
        <dbReference type="EMBL" id="JAH22757.1"/>
    </source>
</evidence>
<reference evidence="1" key="2">
    <citation type="journal article" date="2015" name="Fish Shellfish Immunol.">
        <title>Early steps in the European eel (Anguilla anguilla)-Vibrio vulnificus interaction in the gills: Role of the RtxA13 toxin.</title>
        <authorList>
            <person name="Callol A."/>
            <person name="Pajuelo D."/>
            <person name="Ebbesson L."/>
            <person name="Teles M."/>
            <person name="MacKenzie S."/>
            <person name="Amaro C."/>
        </authorList>
    </citation>
    <scope>NUCLEOTIDE SEQUENCE</scope>
</reference>
<accession>A0A0E9R201</accession>
<organism evidence="1">
    <name type="scientific">Anguilla anguilla</name>
    <name type="common">European freshwater eel</name>
    <name type="synonym">Muraena anguilla</name>
    <dbReference type="NCBI Taxonomy" id="7936"/>
    <lineage>
        <taxon>Eukaryota</taxon>
        <taxon>Metazoa</taxon>
        <taxon>Chordata</taxon>
        <taxon>Craniata</taxon>
        <taxon>Vertebrata</taxon>
        <taxon>Euteleostomi</taxon>
        <taxon>Actinopterygii</taxon>
        <taxon>Neopterygii</taxon>
        <taxon>Teleostei</taxon>
        <taxon>Anguilliformes</taxon>
        <taxon>Anguillidae</taxon>
        <taxon>Anguilla</taxon>
    </lineage>
</organism>
<dbReference type="AlphaFoldDB" id="A0A0E9R201"/>
<proteinExistence type="predicted"/>